<name>A0AAJ7SZH4_PETMA</name>
<dbReference type="GO" id="GO:0046875">
    <property type="term" value="F:ephrin receptor binding"/>
    <property type="evidence" value="ECO:0007669"/>
    <property type="project" value="InterPro"/>
</dbReference>
<evidence type="ECO:0000256" key="4">
    <source>
        <dbReference type="ARBA" id="ARBA00023136"/>
    </source>
</evidence>
<dbReference type="PRINTS" id="PR01347">
    <property type="entry name" value="EPHRIN"/>
</dbReference>
<dbReference type="GO" id="GO:0048013">
    <property type="term" value="P:ephrin receptor signaling pathway"/>
    <property type="evidence" value="ECO:0007669"/>
    <property type="project" value="InterPro"/>
</dbReference>
<evidence type="ECO:0000256" key="1">
    <source>
        <dbReference type="ARBA" id="ARBA00004589"/>
    </source>
</evidence>
<reference evidence="14" key="1">
    <citation type="submission" date="2025-08" db="UniProtKB">
        <authorList>
            <consortium name="RefSeq"/>
        </authorList>
    </citation>
    <scope>IDENTIFICATION</scope>
    <source>
        <tissue evidence="14">Sperm</tissue>
    </source>
</reference>
<evidence type="ECO:0000256" key="10">
    <source>
        <dbReference type="SAM" id="MobiDB-lite"/>
    </source>
</evidence>
<dbReference type="CDD" id="cd10425">
    <property type="entry name" value="Ephrin-A_Ectodomain"/>
    <property type="match status" value="1"/>
</dbReference>
<keyword evidence="4 9" id="KW-0472">Membrane</keyword>
<dbReference type="InterPro" id="IPR031328">
    <property type="entry name" value="Ephrin"/>
</dbReference>
<evidence type="ECO:0000256" key="7">
    <source>
        <dbReference type="ARBA" id="ARBA00023288"/>
    </source>
</evidence>
<comment type="similarity">
    <text evidence="8 9">Belongs to the ephrin family.</text>
</comment>
<accession>A0AAJ7SZH4</accession>
<dbReference type="InterPro" id="IPR034252">
    <property type="entry name" value="Ephrin-A_Ecto"/>
</dbReference>
<dbReference type="PROSITE" id="PS51551">
    <property type="entry name" value="EPHRIN_RBD_2"/>
    <property type="match status" value="1"/>
</dbReference>
<comment type="subcellular location">
    <subcellularLocation>
        <location evidence="1">Membrane</location>
        <topology evidence="1">Lipid-anchor</topology>
        <topology evidence="1">GPI-anchor</topology>
    </subcellularLocation>
</comment>
<keyword evidence="3 11" id="KW-0732">Signal</keyword>
<evidence type="ECO:0000256" key="11">
    <source>
        <dbReference type="SAM" id="SignalP"/>
    </source>
</evidence>
<dbReference type="PANTHER" id="PTHR11304">
    <property type="entry name" value="EPHRIN"/>
    <property type="match status" value="1"/>
</dbReference>
<evidence type="ECO:0000256" key="3">
    <source>
        <dbReference type="ARBA" id="ARBA00022729"/>
    </source>
</evidence>
<gene>
    <name evidence="14" type="primary">LOC116941103</name>
</gene>
<keyword evidence="5" id="KW-1015">Disulfide bond</keyword>
<dbReference type="PANTHER" id="PTHR11304:SF29">
    <property type="entry name" value="EPHRIN"/>
    <property type="match status" value="1"/>
</dbReference>
<keyword evidence="6" id="KW-0325">Glycoprotein</keyword>
<comment type="caution">
    <text evidence="8">Lacks conserved residue(s) required for the propagation of feature annotation.</text>
</comment>
<evidence type="ECO:0000313" key="14">
    <source>
        <dbReference type="RefSeq" id="XP_032807630.1"/>
    </source>
</evidence>
<dbReference type="GO" id="GO:0005886">
    <property type="term" value="C:plasma membrane"/>
    <property type="evidence" value="ECO:0007669"/>
    <property type="project" value="TreeGrafter"/>
</dbReference>
<dbReference type="AlphaFoldDB" id="A0AAJ7SZH4"/>
<evidence type="ECO:0000259" key="12">
    <source>
        <dbReference type="PROSITE" id="PS51551"/>
    </source>
</evidence>
<evidence type="ECO:0000256" key="2">
    <source>
        <dbReference type="ARBA" id="ARBA00022622"/>
    </source>
</evidence>
<protein>
    <submittedName>
        <fullName evidence="14">Ephrin-A2-like isoform X1</fullName>
    </submittedName>
</protein>
<evidence type="ECO:0000256" key="6">
    <source>
        <dbReference type="ARBA" id="ARBA00023180"/>
    </source>
</evidence>
<dbReference type="GO" id="GO:0098552">
    <property type="term" value="C:side of membrane"/>
    <property type="evidence" value="ECO:0007669"/>
    <property type="project" value="UniProtKB-KW"/>
</dbReference>
<evidence type="ECO:0000256" key="5">
    <source>
        <dbReference type="ARBA" id="ARBA00023157"/>
    </source>
</evidence>
<dbReference type="InterPro" id="IPR001799">
    <property type="entry name" value="Ephrin_RBD"/>
</dbReference>
<feature type="chain" id="PRO_5042463393" evidence="11">
    <location>
        <begin position="25"/>
        <end position="243"/>
    </location>
</feature>
<feature type="signal peptide" evidence="11">
    <location>
        <begin position="1"/>
        <end position="24"/>
    </location>
</feature>
<keyword evidence="13" id="KW-1185">Reference proteome</keyword>
<dbReference type="Proteomes" id="UP001318040">
    <property type="component" value="Chromosome 1"/>
</dbReference>
<feature type="compositionally biased region" description="Polar residues" evidence="10">
    <location>
        <begin position="209"/>
        <end position="218"/>
    </location>
</feature>
<evidence type="ECO:0000256" key="9">
    <source>
        <dbReference type="RuleBase" id="RU004375"/>
    </source>
</evidence>
<dbReference type="InterPro" id="IPR008972">
    <property type="entry name" value="Cupredoxin"/>
</dbReference>
<dbReference type="Gene3D" id="2.60.40.420">
    <property type="entry name" value="Cupredoxins - blue copper proteins"/>
    <property type="match status" value="1"/>
</dbReference>
<sequence>MGALLLLEVMVVMVVLLLVSPCCPSPLEGGGHEAALAVAGGRHAVYWNTSNPRLYRSDYTLEVKIGDYVEFYCPHYLAGRGGAASLPAGGEWESHLIHLVPAGGYRACDTSRPGFKRFNCDRPRTPHDPLKYVEKIQLYTPFSLGAEFLPGRDYYYISVLGNGNSKKCLRLKVSVCCANDTSRLMPDLFNRDSVTEGNQTAEGGKESRQATAQASRSVSGGGPRLLCLSQLLVTTAALLFLTV</sequence>
<evidence type="ECO:0000256" key="8">
    <source>
        <dbReference type="PROSITE-ProRule" id="PRU00884"/>
    </source>
</evidence>
<dbReference type="GO" id="GO:0007411">
    <property type="term" value="P:axon guidance"/>
    <property type="evidence" value="ECO:0007669"/>
    <property type="project" value="TreeGrafter"/>
</dbReference>
<dbReference type="RefSeq" id="XP_032807630.1">
    <property type="nucleotide sequence ID" value="XM_032951739.1"/>
</dbReference>
<proteinExistence type="inferred from homology"/>
<organism evidence="13 14">
    <name type="scientific">Petromyzon marinus</name>
    <name type="common">Sea lamprey</name>
    <dbReference type="NCBI Taxonomy" id="7757"/>
    <lineage>
        <taxon>Eukaryota</taxon>
        <taxon>Metazoa</taxon>
        <taxon>Chordata</taxon>
        <taxon>Craniata</taxon>
        <taxon>Vertebrata</taxon>
        <taxon>Cyclostomata</taxon>
        <taxon>Hyperoartia</taxon>
        <taxon>Petromyzontiformes</taxon>
        <taxon>Petromyzontidae</taxon>
        <taxon>Petromyzon</taxon>
    </lineage>
</organism>
<feature type="region of interest" description="Disordered" evidence="10">
    <location>
        <begin position="191"/>
        <end position="221"/>
    </location>
</feature>
<dbReference type="Pfam" id="PF00812">
    <property type="entry name" value="Ephrin"/>
    <property type="match status" value="1"/>
</dbReference>
<keyword evidence="7" id="KW-0449">Lipoprotein</keyword>
<feature type="domain" description="Ephrin RBD" evidence="12">
    <location>
        <begin position="40"/>
        <end position="179"/>
    </location>
</feature>
<dbReference type="SUPFAM" id="SSF49503">
    <property type="entry name" value="Cupredoxins"/>
    <property type="match status" value="1"/>
</dbReference>
<evidence type="ECO:0000313" key="13">
    <source>
        <dbReference type="Proteomes" id="UP001318040"/>
    </source>
</evidence>
<keyword evidence="2" id="KW-0336">GPI-anchor</keyword>
<dbReference type="KEGG" id="pmrn:116941103"/>